<sequence>VHVERFNEPRLQRQRLLLIGRLQRLQRLGLADEMQPGTWAVHADAEKTLRALGERGDIIRTMQRAMRGGPRELAVFEAGDDGRTILGRVAAKGLADELRDRGYLVIDGVDGKAHYVALNTRDELATSP</sequence>
<dbReference type="InterPro" id="IPR021795">
    <property type="entry name" value="DUF3363"/>
</dbReference>
<protein>
    <submittedName>
        <fullName evidence="1">DUF3363 domain-containing protein</fullName>
    </submittedName>
</protein>
<evidence type="ECO:0000313" key="1">
    <source>
        <dbReference type="EMBL" id="MFH5256216.1"/>
    </source>
</evidence>
<gene>
    <name evidence="1" type="ORF">ACGTRS_33820</name>
</gene>
<dbReference type="Pfam" id="PF11843">
    <property type="entry name" value="DUF3363"/>
    <property type="match status" value="1"/>
</dbReference>
<dbReference type="RefSeq" id="WP_395132205.1">
    <property type="nucleotide sequence ID" value="NZ_JBIMPM010000204.1"/>
</dbReference>
<name>A0ABW7LDS7_9BURK</name>
<evidence type="ECO:0000313" key="2">
    <source>
        <dbReference type="Proteomes" id="UP001609186"/>
    </source>
</evidence>
<proteinExistence type="predicted"/>
<keyword evidence="2" id="KW-1185">Reference proteome</keyword>
<dbReference type="EMBL" id="JBIMPM010000204">
    <property type="protein sequence ID" value="MFH5256216.1"/>
    <property type="molecule type" value="Genomic_DNA"/>
</dbReference>
<feature type="non-terminal residue" evidence="1">
    <location>
        <position position="128"/>
    </location>
</feature>
<accession>A0ABW7LDS7</accession>
<organism evidence="1 2">
    <name type="scientific">Burkholderia semiarida</name>
    <dbReference type="NCBI Taxonomy" id="2843303"/>
    <lineage>
        <taxon>Bacteria</taxon>
        <taxon>Pseudomonadati</taxon>
        <taxon>Pseudomonadota</taxon>
        <taxon>Betaproteobacteria</taxon>
        <taxon>Burkholderiales</taxon>
        <taxon>Burkholderiaceae</taxon>
        <taxon>Burkholderia</taxon>
        <taxon>Burkholderia cepacia complex</taxon>
    </lineage>
</organism>
<comment type="caution">
    <text evidence="1">The sequence shown here is derived from an EMBL/GenBank/DDBJ whole genome shotgun (WGS) entry which is preliminary data.</text>
</comment>
<reference evidence="1 2" key="1">
    <citation type="submission" date="2024-10" db="EMBL/GenBank/DDBJ databases">
        <title>Burkholderia semiarida in Mexico.</title>
        <authorList>
            <person name="Estrada P."/>
        </authorList>
    </citation>
    <scope>NUCLEOTIDE SEQUENCE [LARGE SCALE GENOMIC DNA]</scope>
    <source>
        <strain evidence="1 2">CLM7-1</strain>
    </source>
</reference>
<feature type="non-terminal residue" evidence="1">
    <location>
        <position position="1"/>
    </location>
</feature>
<dbReference type="Proteomes" id="UP001609186">
    <property type="component" value="Unassembled WGS sequence"/>
</dbReference>